<dbReference type="GO" id="GO:0008757">
    <property type="term" value="F:S-adenosylmethionine-dependent methyltransferase activity"/>
    <property type="evidence" value="ECO:0007669"/>
    <property type="project" value="InterPro"/>
</dbReference>
<dbReference type="GO" id="GO:0032259">
    <property type="term" value="P:methylation"/>
    <property type="evidence" value="ECO:0007669"/>
    <property type="project" value="UniProtKB-KW"/>
</dbReference>
<gene>
    <name evidence="5" type="ORF">JF50_08385</name>
</gene>
<evidence type="ECO:0000313" key="5">
    <source>
        <dbReference type="EMBL" id="KID57240.1"/>
    </source>
</evidence>
<keyword evidence="3" id="KW-0949">S-adenosyl-L-methionine</keyword>
<dbReference type="EMBL" id="JWIC01000005">
    <property type="protein sequence ID" value="KID57240.1"/>
    <property type="molecule type" value="Genomic_DNA"/>
</dbReference>
<dbReference type="PANTHER" id="PTHR43464">
    <property type="entry name" value="METHYLTRANSFERASE"/>
    <property type="match status" value="1"/>
</dbReference>
<organism evidence="5 6">
    <name type="scientific">Pseudoalteromonas luteoviolacea</name>
    <dbReference type="NCBI Taxonomy" id="43657"/>
    <lineage>
        <taxon>Bacteria</taxon>
        <taxon>Pseudomonadati</taxon>
        <taxon>Pseudomonadota</taxon>
        <taxon>Gammaproteobacteria</taxon>
        <taxon>Alteromonadales</taxon>
        <taxon>Pseudoalteromonadaceae</taxon>
        <taxon>Pseudoalteromonas</taxon>
    </lineage>
</organism>
<evidence type="ECO:0000256" key="2">
    <source>
        <dbReference type="ARBA" id="ARBA00022679"/>
    </source>
</evidence>
<dbReference type="AlphaFoldDB" id="A0A0C1QCT8"/>
<accession>A0A0C1QCT8</accession>
<feature type="domain" description="Methyltransferase type 11" evidence="4">
    <location>
        <begin position="43"/>
        <end position="141"/>
    </location>
</feature>
<dbReference type="Pfam" id="PF08241">
    <property type="entry name" value="Methyltransf_11"/>
    <property type="match status" value="1"/>
</dbReference>
<reference evidence="5 6" key="1">
    <citation type="submission" date="2014-12" db="EMBL/GenBank/DDBJ databases">
        <title>Draft Genome Sequence of Pseudoalteromonas luteoviolacea HI1.</title>
        <authorList>
            <person name="Asahina A.Y."/>
            <person name="Hadfield M.G."/>
        </authorList>
    </citation>
    <scope>NUCLEOTIDE SEQUENCE [LARGE SCALE GENOMIC DNA]</scope>
    <source>
        <strain evidence="5 6">HI1</strain>
    </source>
</reference>
<dbReference type="RefSeq" id="WP_039609013.1">
    <property type="nucleotide sequence ID" value="NZ_JWIC01000005.1"/>
</dbReference>
<evidence type="ECO:0000259" key="4">
    <source>
        <dbReference type="Pfam" id="PF08241"/>
    </source>
</evidence>
<keyword evidence="1 5" id="KW-0489">Methyltransferase</keyword>
<proteinExistence type="predicted"/>
<sequence length="199" mass="21939">MVAGTFGYESDIQTFAEASFGLKFENINQDFLPFLPGKGSRVLDAGCGVGQNAAALAKLGYEVVAVEPLTAFLDKAKARYKGSSVEWLEDSLPDLELLDNSKYTFDFILLDGVWHHLNSQERKRCVNRLYELLTPNGVCAISLRNGPAGLGKHVFPASCDELLGLARVYGLKVVFQAQNQPSKMPNKQDVVWSRVALRK</sequence>
<dbReference type="Proteomes" id="UP000031327">
    <property type="component" value="Unassembled WGS sequence"/>
</dbReference>
<dbReference type="PANTHER" id="PTHR43464:SF19">
    <property type="entry name" value="UBIQUINONE BIOSYNTHESIS O-METHYLTRANSFERASE, MITOCHONDRIAL"/>
    <property type="match status" value="1"/>
</dbReference>
<dbReference type="InterPro" id="IPR029063">
    <property type="entry name" value="SAM-dependent_MTases_sf"/>
</dbReference>
<dbReference type="InterPro" id="IPR013216">
    <property type="entry name" value="Methyltransf_11"/>
</dbReference>
<keyword evidence="2 5" id="KW-0808">Transferase</keyword>
<evidence type="ECO:0000256" key="1">
    <source>
        <dbReference type="ARBA" id="ARBA00022603"/>
    </source>
</evidence>
<name>A0A0C1QCT8_9GAMM</name>
<dbReference type="OrthoDB" id="7348755at2"/>
<protein>
    <submittedName>
        <fullName evidence="5">Methyltransferase type 11</fullName>
    </submittedName>
</protein>
<comment type="caution">
    <text evidence="5">The sequence shown here is derived from an EMBL/GenBank/DDBJ whole genome shotgun (WGS) entry which is preliminary data.</text>
</comment>
<evidence type="ECO:0000313" key="6">
    <source>
        <dbReference type="Proteomes" id="UP000031327"/>
    </source>
</evidence>
<dbReference type="CDD" id="cd02440">
    <property type="entry name" value="AdoMet_MTases"/>
    <property type="match status" value="1"/>
</dbReference>
<dbReference type="Gene3D" id="3.40.50.150">
    <property type="entry name" value="Vaccinia Virus protein VP39"/>
    <property type="match status" value="1"/>
</dbReference>
<evidence type="ECO:0000256" key="3">
    <source>
        <dbReference type="ARBA" id="ARBA00022691"/>
    </source>
</evidence>
<dbReference type="SUPFAM" id="SSF53335">
    <property type="entry name" value="S-adenosyl-L-methionine-dependent methyltransferases"/>
    <property type="match status" value="1"/>
</dbReference>